<comment type="similarity">
    <text evidence="1">Belongs to the GroES chaperonin family.</text>
</comment>
<protein>
    <submittedName>
        <fullName evidence="2">Uncharacterized protein</fullName>
    </submittedName>
</protein>
<reference evidence="2 3" key="1">
    <citation type="submission" date="2016-01" db="EMBL/GenBank/DDBJ databases">
        <title>Genome sequencing of Roseivirga spongicola UST030701-084.</title>
        <authorList>
            <person name="Selvaratnam C."/>
            <person name="Thevarajoo S."/>
            <person name="Goh K.M."/>
            <person name="Ee R."/>
            <person name="Chan K.-G."/>
            <person name="Chong C.S."/>
        </authorList>
    </citation>
    <scope>NUCLEOTIDE SEQUENCE [LARGE SCALE GENOMIC DNA]</scope>
    <source>
        <strain evidence="2 3">UST030701-084</strain>
    </source>
</reference>
<dbReference type="Proteomes" id="UP000075606">
    <property type="component" value="Unassembled WGS sequence"/>
</dbReference>
<dbReference type="EMBL" id="LRPC01000006">
    <property type="protein sequence ID" value="KYG76430.1"/>
    <property type="molecule type" value="Genomic_DNA"/>
</dbReference>
<dbReference type="InterPro" id="IPR037124">
    <property type="entry name" value="Chaperonin_GroES_sf"/>
</dbReference>
<keyword evidence="3" id="KW-1185">Reference proteome</keyword>
<dbReference type="InterPro" id="IPR011032">
    <property type="entry name" value="GroES-like_sf"/>
</dbReference>
<name>A0A150XCL2_9BACT</name>
<gene>
    <name evidence="2" type="ORF">AWW68_19490</name>
</gene>
<comment type="caution">
    <text evidence="2">The sequence shown here is derived from an EMBL/GenBank/DDBJ whole genome shotgun (WGS) entry which is preliminary data.</text>
</comment>
<organism evidence="2 3">
    <name type="scientific">Roseivirga spongicola</name>
    <dbReference type="NCBI Taxonomy" id="333140"/>
    <lineage>
        <taxon>Bacteria</taxon>
        <taxon>Pseudomonadati</taxon>
        <taxon>Bacteroidota</taxon>
        <taxon>Cytophagia</taxon>
        <taxon>Cytophagales</taxon>
        <taxon>Roseivirgaceae</taxon>
        <taxon>Roseivirga</taxon>
    </lineage>
</organism>
<dbReference type="RefSeq" id="WP_068218941.1">
    <property type="nucleotide sequence ID" value="NZ_LRPC01000006.1"/>
</dbReference>
<dbReference type="STRING" id="333140.AWW68_19490"/>
<proteinExistence type="inferred from homology"/>
<evidence type="ECO:0000313" key="2">
    <source>
        <dbReference type="EMBL" id="KYG76430.1"/>
    </source>
</evidence>
<dbReference type="SUPFAM" id="SSF50129">
    <property type="entry name" value="GroES-like"/>
    <property type="match status" value="1"/>
</dbReference>
<evidence type="ECO:0000256" key="1">
    <source>
        <dbReference type="ARBA" id="ARBA00006975"/>
    </source>
</evidence>
<sequence>MSYQGTYSVAIELDSLMSDQMEVGNGLKLYKSVSRTGTKEKGFYSHFHNIKGKVVGTCTHSGNMIINHEKSCPITDAERYEKVTTTGNPVDVEAGDTVYFSFLAVENPVILEQSAKKVIISVKYHDLFCKVVDGEIKMLNHYLLYEPYHGEDIEEFEAGKITVKGKRIKYGTLELVLPSSGRKIGHGKVIAANKGIKGARLEDVAEGDTVLVHKKREQEVEIEGKKVFLTWNVNVFAKIEENEIKPVGKYFSIKPERPQIKSTLFIPETVIDKQKITDGEITGVGTACTYPLQKGDRVRFNDFIQFEGYNDILAFEGQILFKWESKRP</sequence>
<dbReference type="Gene3D" id="2.30.33.40">
    <property type="entry name" value="GroES chaperonin"/>
    <property type="match status" value="1"/>
</dbReference>
<evidence type="ECO:0000313" key="3">
    <source>
        <dbReference type="Proteomes" id="UP000075606"/>
    </source>
</evidence>
<accession>A0A150XCL2</accession>
<dbReference type="GO" id="GO:0006457">
    <property type="term" value="P:protein folding"/>
    <property type="evidence" value="ECO:0007669"/>
    <property type="project" value="InterPro"/>
</dbReference>
<dbReference type="AlphaFoldDB" id="A0A150XCL2"/>